<proteinExistence type="predicted"/>
<dbReference type="EMBL" id="SRPY01000353">
    <property type="protein sequence ID" value="KAG5925634.1"/>
    <property type="molecule type" value="Genomic_DNA"/>
</dbReference>
<evidence type="ECO:0000313" key="5">
    <source>
        <dbReference type="Proteomes" id="UP000811619"/>
    </source>
</evidence>
<dbReference type="Proteomes" id="UP000811619">
    <property type="component" value="Unassembled WGS sequence"/>
</dbReference>
<dbReference type="SUPFAM" id="SSF158694">
    <property type="entry name" value="UraD-Like"/>
    <property type="match status" value="1"/>
</dbReference>
<feature type="compositionally biased region" description="Polar residues" evidence="2">
    <location>
        <begin position="94"/>
        <end position="104"/>
    </location>
</feature>
<feature type="domain" description="Oxo-4-hydroxy-4-carboxy-5-ureidoimidazoline decarboxylase" evidence="3">
    <location>
        <begin position="14"/>
        <end position="172"/>
    </location>
</feature>
<evidence type="ECO:0000256" key="2">
    <source>
        <dbReference type="SAM" id="MobiDB-lite"/>
    </source>
</evidence>
<evidence type="ECO:0000259" key="3">
    <source>
        <dbReference type="Pfam" id="PF09349"/>
    </source>
</evidence>
<evidence type="ECO:0000256" key="1">
    <source>
        <dbReference type="ARBA" id="ARBA00022631"/>
    </source>
</evidence>
<dbReference type="InterPro" id="IPR018020">
    <property type="entry name" value="OHCU_decarboxylase"/>
</dbReference>
<gene>
    <name evidence="4" type="ORF">E4U42_004108</name>
</gene>
<dbReference type="GO" id="GO:0006144">
    <property type="term" value="P:purine nucleobase metabolic process"/>
    <property type="evidence" value="ECO:0007669"/>
    <property type="project" value="UniProtKB-KW"/>
</dbReference>
<keyword evidence="1" id="KW-0659">Purine metabolism</keyword>
<name>A0A8K0J5Y6_9HYPO</name>
<evidence type="ECO:0000313" key="4">
    <source>
        <dbReference type="EMBL" id="KAG5925634.1"/>
    </source>
</evidence>
<keyword evidence="5" id="KW-1185">Reference proteome</keyword>
<dbReference type="AlphaFoldDB" id="A0A8K0J5Y6"/>
<reference evidence="4" key="1">
    <citation type="journal article" date="2020" name="bioRxiv">
        <title>Whole genome comparisons of ergot fungi reveals the divergence and evolution of species within the genus Claviceps are the result of varying mechanisms driving genome evolution and host range expansion.</title>
        <authorList>
            <person name="Wyka S.A."/>
            <person name="Mondo S.J."/>
            <person name="Liu M."/>
            <person name="Dettman J."/>
            <person name="Nalam V."/>
            <person name="Broders K.D."/>
        </authorList>
    </citation>
    <scope>NUCLEOTIDE SEQUENCE</scope>
    <source>
        <strain evidence="4">CCC 489</strain>
    </source>
</reference>
<protein>
    <recommendedName>
        <fullName evidence="3">Oxo-4-hydroxy-4-carboxy-5-ureidoimidazoline decarboxylase domain-containing protein</fullName>
    </recommendedName>
</protein>
<dbReference type="OrthoDB" id="5398391at2759"/>
<dbReference type="InterPro" id="IPR036778">
    <property type="entry name" value="OHCU_decarboxylase_sf"/>
</dbReference>
<comment type="caution">
    <text evidence="4">The sequence shown here is derived from an EMBL/GenBank/DDBJ whole genome shotgun (WGS) entry which is preliminary data.</text>
</comment>
<accession>A0A8K0J5Y6</accession>
<dbReference type="PANTHER" id="PTHR37987">
    <property type="entry name" value="CHROMOSOME 9, WHOLE GENOME SHOTGUN SEQUENCE"/>
    <property type="match status" value="1"/>
</dbReference>
<dbReference type="PANTHER" id="PTHR37987:SF1">
    <property type="entry name" value="OXO-4-HYDROXY-4-CARBOXY-5-UREIDOIMIDAZOLINE DECARBOXYLASE DOMAIN-CONTAINING PROTEIN"/>
    <property type="match status" value="1"/>
</dbReference>
<dbReference type="Gene3D" id="1.10.3330.10">
    <property type="entry name" value="Oxo-4-hydroxy-4-carboxy-5-ureidoimidazoline decarboxylase"/>
    <property type="match status" value="1"/>
</dbReference>
<dbReference type="Pfam" id="PF09349">
    <property type="entry name" value="OHCU_decarbox"/>
    <property type="match status" value="1"/>
</dbReference>
<organism evidence="4 5">
    <name type="scientific">Claviceps africana</name>
    <dbReference type="NCBI Taxonomy" id="83212"/>
    <lineage>
        <taxon>Eukaryota</taxon>
        <taxon>Fungi</taxon>
        <taxon>Dikarya</taxon>
        <taxon>Ascomycota</taxon>
        <taxon>Pezizomycotina</taxon>
        <taxon>Sordariomycetes</taxon>
        <taxon>Hypocreomycetidae</taxon>
        <taxon>Hypocreales</taxon>
        <taxon>Clavicipitaceae</taxon>
        <taxon>Claviceps</taxon>
    </lineage>
</organism>
<feature type="region of interest" description="Disordered" evidence="2">
    <location>
        <begin position="90"/>
        <end position="115"/>
    </location>
</feature>
<sequence length="226" mass="24568">MGRQQLPPIDELASLPESAQTAALDLLFEPSPAIHSTLVPVIRNASFSSYPELIDQCRAALFQLAAASTPTSPDHTLLAVVGSHPRLGAKKVDSAQSNAEQASLQAPGEGESEGEHLAALNREYEEKFPGLRFVVFVNGRGRPEIMEDMRVRIDRADYAQEIDAALQASALIKCQEGSQGFQPAARRNFSSITRFCSECVGKPTIAPSRSLKRLYHVWQIAGVVVE</sequence>